<feature type="region of interest" description="Disordered" evidence="1">
    <location>
        <begin position="294"/>
        <end position="348"/>
    </location>
</feature>
<sequence length="503" mass="56384">MEKPQNNQFWQEIAKHTEAVQKSFWYAAQDLAKHLDDQPKLYSSYIQYDVKQPDPSWSWWTKLFFYYGQGEYNKSVTQHNMVVSLSEKSSWIYGMLQGDFNKDPTLSQVVVGGIISLIPVVDQVCDIRDLISNLITLSDEGQRNTENFMALALTSIGLIPEVGSLFKTVIKSTQVKGATKISLIKTMESLETITAKVGIHCPWGRAPQRWLQNDPWKQLATNAQMVLRKNIDRLSHVLNTLISKTIGPLRAKIQSFYIEISKIVSATEKYIKELCEEISRKVKELLQVPHQPLAMAGHSHSGPKPTNRYETNTAGSQPTHAQHQQKETKPPDKDKKNKNDKEPSCILRPYKPDTCKPLGKTGHHVVPDRCFRLGARKGAERGGIDGGLTEAEGLVICVEGATPKPSNQHGQIHEQHDVFERELKGLFKPMGTAALIEVEVACAKSVALVLKKCSAASLATQLRSYHQSKGMGPDFIVRVDNKGYDARKIDVKEFGHKKRGSGY</sequence>
<accession>A0A1G6GYJ8</accession>
<feature type="compositionally biased region" description="Basic and acidic residues" evidence="1">
    <location>
        <begin position="324"/>
        <end position="343"/>
    </location>
</feature>
<evidence type="ECO:0000256" key="1">
    <source>
        <dbReference type="SAM" id="MobiDB-lite"/>
    </source>
</evidence>
<reference evidence="3" key="1">
    <citation type="submission" date="2016-09" db="EMBL/GenBank/DDBJ databases">
        <authorList>
            <person name="Varghese N."/>
            <person name="Submissions S."/>
        </authorList>
    </citation>
    <scope>NUCLEOTIDE SEQUENCE [LARGE SCALE GENOMIC DNA]</scope>
    <source>
        <strain evidence="3">ANC 4422</strain>
    </source>
</reference>
<dbReference type="STRING" id="1219383.SAMN05421733_1032"/>
<organism evidence="2 3">
    <name type="scientific">Acinetobacter boissieri</name>
    <dbReference type="NCBI Taxonomy" id="1219383"/>
    <lineage>
        <taxon>Bacteria</taxon>
        <taxon>Pseudomonadati</taxon>
        <taxon>Pseudomonadota</taxon>
        <taxon>Gammaproteobacteria</taxon>
        <taxon>Moraxellales</taxon>
        <taxon>Moraxellaceae</taxon>
        <taxon>Acinetobacter</taxon>
    </lineage>
</organism>
<dbReference type="CDD" id="cd20746">
    <property type="entry name" value="FIX_Ntox15_NUC_DUF4112_RhsA-like"/>
    <property type="match status" value="1"/>
</dbReference>
<dbReference type="OrthoDB" id="7324255at2"/>
<name>A0A1G6GYJ8_9GAMM</name>
<dbReference type="InterPro" id="IPR049802">
    <property type="entry name" value="RhsC-like_FIX"/>
</dbReference>
<dbReference type="RefSeq" id="WP_092746978.1">
    <property type="nucleotide sequence ID" value="NZ_FMYL01000003.1"/>
</dbReference>
<evidence type="ECO:0000313" key="3">
    <source>
        <dbReference type="Proteomes" id="UP000242501"/>
    </source>
</evidence>
<gene>
    <name evidence="2" type="ORF">SAMN05421733_1032</name>
</gene>
<feature type="compositionally biased region" description="Polar residues" evidence="1">
    <location>
        <begin position="308"/>
        <end position="322"/>
    </location>
</feature>
<dbReference type="AlphaFoldDB" id="A0A1G6GYJ8"/>
<proteinExistence type="predicted"/>
<dbReference type="Proteomes" id="UP000242501">
    <property type="component" value="Unassembled WGS sequence"/>
</dbReference>
<evidence type="ECO:0000313" key="2">
    <source>
        <dbReference type="EMBL" id="SDB86755.1"/>
    </source>
</evidence>
<protein>
    <submittedName>
        <fullName evidence="2">GHH signature containing HNH/Endo VII superfamily nuclease toxin 2</fullName>
    </submittedName>
</protein>
<keyword evidence="3" id="KW-1185">Reference proteome</keyword>
<dbReference type="EMBL" id="FMYL01000003">
    <property type="protein sequence ID" value="SDB86755.1"/>
    <property type="molecule type" value="Genomic_DNA"/>
</dbReference>